<name>A0A6J7ITX3_9ZZZZ</name>
<protein>
    <submittedName>
        <fullName evidence="8">Unannotated protein</fullName>
    </submittedName>
</protein>
<dbReference type="Pfam" id="PF14693">
    <property type="entry name" value="Ribosomal_TL5_C"/>
    <property type="match status" value="1"/>
</dbReference>
<dbReference type="InterPro" id="IPR020930">
    <property type="entry name" value="Ribosomal_uL5_bac-type"/>
</dbReference>
<evidence type="ECO:0000256" key="1">
    <source>
        <dbReference type="ARBA" id="ARBA00022730"/>
    </source>
</evidence>
<dbReference type="SUPFAM" id="SSF50715">
    <property type="entry name" value="Ribosomal protein L25-like"/>
    <property type="match status" value="1"/>
</dbReference>
<dbReference type="Gene3D" id="2.170.120.20">
    <property type="entry name" value="Ribosomal protein L25, beta domain"/>
    <property type="match status" value="1"/>
</dbReference>
<dbReference type="InterPro" id="IPR020056">
    <property type="entry name" value="Rbsml_bL25/Gln-tRNA_synth_N"/>
</dbReference>
<accession>A0A6J7ITX3</accession>
<organism evidence="8">
    <name type="scientific">freshwater metagenome</name>
    <dbReference type="NCBI Taxonomy" id="449393"/>
    <lineage>
        <taxon>unclassified sequences</taxon>
        <taxon>metagenomes</taxon>
        <taxon>ecological metagenomes</taxon>
    </lineage>
</organism>
<keyword evidence="4" id="KW-0687">Ribonucleoprotein</keyword>
<keyword evidence="1" id="KW-0699">rRNA-binding</keyword>
<dbReference type="GO" id="GO:0022625">
    <property type="term" value="C:cytosolic large ribosomal subunit"/>
    <property type="evidence" value="ECO:0007669"/>
    <property type="project" value="TreeGrafter"/>
</dbReference>
<keyword evidence="2" id="KW-0694">RNA-binding</keyword>
<proteinExistence type="inferred from homology"/>
<evidence type="ECO:0000259" key="7">
    <source>
        <dbReference type="Pfam" id="PF14693"/>
    </source>
</evidence>
<feature type="region of interest" description="Disordered" evidence="5">
    <location>
        <begin position="204"/>
        <end position="232"/>
    </location>
</feature>
<evidence type="ECO:0000256" key="4">
    <source>
        <dbReference type="ARBA" id="ARBA00023274"/>
    </source>
</evidence>
<evidence type="ECO:0000259" key="6">
    <source>
        <dbReference type="Pfam" id="PF01386"/>
    </source>
</evidence>
<dbReference type="PANTHER" id="PTHR33284">
    <property type="entry name" value="RIBOSOMAL PROTEIN L25/GLN-TRNA SYNTHETASE, ANTI-CODON-BINDING DOMAIN-CONTAINING PROTEIN"/>
    <property type="match status" value="1"/>
</dbReference>
<dbReference type="InterPro" id="IPR029751">
    <property type="entry name" value="Ribosomal_L25_dom"/>
</dbReference>
<feature type="domain" description="Large ribosomal subunit protein bL25 L25" evidence="6">
    <location>
        <begin position="8"/>
        <end position="92"/>
    </location>
</feature>
<dbReference type="PANTHER" id="PTHR33284:SF1">
    <property type="entry name" value="RIBOSOMAL PROTEIN L25_GLN-TRNA SYNTHETASE, ANTI-CODON-BINDING DOMAIN-CONTAINING PROTEIN"/>
    <property type="match status" value="1"/>
</dbReference>
<feature type="domain" description="Large ribosomal subunit protein bL25 beta" evidence="7">
    <location>
        <begin position="101"/>
        <end position="185"/>
    </location>
</feature>
<dbReference type="Gene3D" id="2.40.240.10">
    <property type="entry name" value="Ribosomal Protein L25, Chain P"/>
    <property type="match status" value="1"/>
</dbReference>
<dbReference type="GO" id="GO:0003735">
    <property type="term" value="F:structural constituent of ribosome"/>
    <property type="evidence" value="ECO:0007669"/>
    <property type="project" value="InterPro"/>
</dbReference>
<dbReference type="HAMAP" id="MF_01334">
    <property type="entry name" value="Ribosomal_bL25_CTC"/>
    <property type="match status" value="1"/>
</dbReference>
<dbReference type="InterPro" id="IPR020057">
    <property type="entry name" value="Ribosomal_bL25_b-dom"/>
</dbReference>
<sequence>MANDTTTLTITAREPEGSRSTRRLRRSGLVPGILYGGGADPVPFSVDERELRVALHAAGAVIELALDGKSTPAVLKQAQRHPLRGETTHVDFIRVDLSKPIEATVPVEVLGGDEAPGVREGGILDLQLREVTVEALPNSIPESIQLNVAELKIGESVTLADAIGVGDVTILTPLDTVAATILAPRLRAELDAEGNEIEAEVAVVGESEAGEDAAAEESDESDASGEAAGDDE</sequence>
<dbReference type="Pfam" id="PF01386">
    <property type="entry name" value="Ribosomal_L25p"/>
    <property type="match status" value="1"/>
</dbReference>
<gene>
    <name evidence="8" type="ORF">UFOPK3674_01324</name>
</gene>
<keyword evidence="3" id="KW-0689">Ribosomal protein</keyword>
<evidence type="ECO:0000256" key="2">
    <source>
        <dbReference type="ARBA" id="ARBA00022884"/>
    </source>
</evidence>
<evidence type="ECO:0000256" key="5">
    <source>
        <dbReference type="SAM" id="MobiDB-lite"/>
    </source>
</evidence>
<feature type="region of interest" description="Disordered" evidence="5">
    <location>
        <begin position="1"/>
        <end position="23"/>
    </location>
</feature>
<evidence type="ECO:0000256" key="3">
    <source>
        <dbReference type="ARBA" id="ARBA00022980"/>
    </source>
</evidence>
<dbReference type="GO" id="GO:0006412">
    <property type="term" value="P:translation"/>
    <property type="evidence" value="ECO:0007669"/>
    <property type="project" value="InterPro"/>
</dbReference>
<evidence type="ECO:0000313" key="8">
    <source>
        <dbReference type="EMBL" id="CAB4933617.1"/>
    </source>
</evidence>
<dbReference type="InterPro" id="IPR011035">
    <property type="entry name" value="Ribosomal_bL25/Gln-tRNA_synth"/>
</dbReference>
<dbReference type="InterPro" id="IPR037121">
    <property type="entry name" value="Ribosomal_bL25_C"/>
</dbReference>
<feature type="compositionally biased region" description="Polar residues" evidence="5">
    <location>
        <begin position="1"/>
        <end position="10"/>
    </location>
</feature>
<dbReference type="NCBIfam" id="TIGR00731">
    <property type="entry name" value="bL25_bact_ctc"/>
    <property type="match status" value="1"/>
</dbReference>
<reference evidence="8" key="1">
    <citation type="submission" date="2020-05" db="EMBL/GenBank/DDBJ databases">
        <authorList>
            <person name="Chiriac C."/>
            <person name="Salcher M."/>
            <person name="Ghai R."/>
            <person name="Kavagutti S V."/>
        </authorList>
    </citation>
    <scope>NUCLEOTIDE SEQUENCE</scope>
</reference>
<dbReference type="GO" id="GO:0008097">
    <property type="term" value="F:5S rRNA binding"/>
    <property type="evidence" value="ECO:0007669"/>
    <property type="project" value="InterPro"/>
</dbReference>
<dbReference type="AlphaFoldDB" id="A0A6J7ITX3"/>
<dbReference type="InterPro" id="IPR001021">
    <property type="entry name" value="Ribosomal_bL25_long"/>
</dbReference>
<feature type="compositionally biased region" description="Acidic residues" evidence="5">
    <location>
        <begin position="208"/>
        <end position="232"/>
    </location>
</feature>
<dbReference type="CDD" id="cd00495">
    <property type="entry name" value="Ribosomal_L25_TL5_CTC"/>
    <property type="match status" value="1"/>
</dbReference>
<dbReference type="EMBL" id="CAFBMX010000006">
    <property type="protein sequence ID" value="CAB4933617.1"/>
    <property type="molecule type" value="Genomic_DNA"/>
</dbReference>